<keyword evidence="4" id="KW-1185">Reference proteome</keyword>
<feature type="compositionally biased region" description="Polar residues" evidence="1">
    <location>
        <begin position="95"/>
        <end position="128"/>
    </location>
</feature>
<sequence>MRRSAFILAVLVASIAVISASDRRSLRPATRLRGLMALFGSTTDPSSSNNPTTSNTSKENSKTTTTPNPNPNPNRSIPLGTPGGTANGGTGNAKEVTTGTATSAKSTPANITASKPSSNGNDKGSGNTDDSESKGKRNTCDVELGDQSYCCGNPGQCHTHPKYCTWCSDNCCCDPCNPSCWNYDKCDKKGCGNVCSDCPTKPACENGRPKNCCWQSYGPGNNNGVCRDAGACNGGGECTSANCSAPKSCKDGQCVCVKDGLLLCCISVLALRVLVCRDKAGAQCSTGGKCWDGSSCPVSCTCLDGCAANNNAGYTDCRLNYPAFGGGHGCKPNFNNPKGYECPACNSEGTSCGPGFRCDEPQGIPTCVPY</sequence>
<feature type="compositionally biased region" description="Gly residues" evidence="1">
    <location>
        <begin position="81"/>
        <end position="91"/>
    </location>
</feature>
<feature type="region of interest" description="Disordered" evidence="1">
    <location>
        <begin position="39"/>
        <end position="137"/>
    </location>
</feature>
<evidence type="ECO:0000313" key="4">
    <source>
        <dbReference type="Proteomes" id="UP000239899"/>
    </source>
</evidence>
<feature type="signal peptide" evidence="2">
    <location>
        <begin position="1"/>
        <end position="20"/>
    </location>
</feature>
<accession>A0A2P6U1H6</accession>
<proteinExistence type="predicted"/>
<feature type="compositionally biased region" description="Low complexity" evidence="1">
    <location>
        <begin position="41"/>
        <end position="67"/>
    </location>
</feature>
<dbReference type="EMBL" id="LHPG02000003">
    <property type="protein sequence ID" value="PRW60173.1"/>
    <property type="molecule type" value="Genomic_DNA"/>
</dbReference>
<evidence type="ECO:0000256" key="2">
    <source>
        <dbReference type="SAM" id="SignalP"/>
    </source>
</evidence>
<feature type="chain" id="PRO_5015178341" evidence="2">
    <location>
        <begin position="21"/>
        <end position="370"/>
    </location>
</feature>
<protein>
    <submittedName>
        <fullName evidence="3">Uncharacterized protein</fullName>
    </submittedName>
</protein>
<comment type="caution">
    <text evidence="3">The sequence shown here is derived from an EMBL/GenBank/DDBJ whole genome shotgun (WGS) entry which is preliminary data.</text>
</comment>
<organism evidence="3 4">
    <name type="scientific">Chlorella sorokiniana</name>
    <name type="common">Freshwater green alga</name>
    <dbReference type="NCBI Taxonomy" id="3076"/>
    <lineage>
        <taxon>Eukaryota</taxon>
        <taxon>Viridiplantae</taxon>
        <taxon>Chlorophyta</taxon>
        <taxon>core chlorophytes</taxon>
        <taxon>Trebouxiophyceae</taxon>
        <taxon>Chlorellales</taxon>
        <taxon>Chlorellaceae</taxon>
        <taxon>Chlorella clade</taxon>
        <taxon>Chlorella</taxon>
    </lineage>
</organism>
<dbReference type="AlphaFoldDB" id="A0A2P6U1H6"/>
<keyword evidence="2" id="KW-0732">Signal</keyword>
<dbReference type="Proteomes" id="UP000239899">
    <property type="component" value="Unassembled WGS sequence"/>
</dbReference>
<reference evidence="3 4" key="1">
    <citation type="journal article" date="2018" name="Plant J.">
        <title>Genome sequences of Chlorella sorokiniana UTEX 1602 and Micractinium conductrix SAG 241.80: implications to maltose excretion by a green alga.</title>
        <authorList>
            <person name="Arriola M.B."/>
            <person name="Velmurugan N."/>
            <person name="Zhang Y."/>
            <person name="Plunkett M.H."/>
            <person name="Hondzo H."/>
            <person name="Barney B.M."/>
        </authorList>
    </citation>
    <scope>NUCLEOTIDE SEQUENCE [LARGE SCALE GENOMIC DNA]</scope>
    <source>
        <strain evidence="4">UTEX 1602</strain>
    </source>
</reference>
<evidence type="ECO:0000256" key="1">
    <source>
        <dbReference type="SAM" id="MobiDB-lite"/>
    </source>
</evidence>
<evidence type="ECO:0000313" key="3">
    <source>
        <dbReference type="EMBL" id="PRW60173.1"/>
    </source>
</evidence>
<gene>
    <name evidence="3" type="ORF">C2E21_1884</name>
</gene>
<name>A0A2P6U1H6_CHLSO</name>